<protein>
    <submittedName>
        <fullName evidence="3">MoxR family ATPase</fullName>
    </submittedName>
</protein>
<dbReference type="SUPFAM" id="SSF52540">
    <property type="entry name" value="P-loop containing nucleoside triphosphate hydrolases"/>
    <property type="match status" value="1"/>
</dbReference>
<dbReference type="EMBL" id="DVFT01000051">
    <property type="protein sequence ID" value="HIQ95633.1"/>
    <property type="molecule type" value="Genomic_DNA"/>
</dbReference>
<dbReference type="GO" id="GO:0016887">
    <property type="term" value="F:ATP hydrolysis activity"/>
    <property type="evidence" value="ECO:0007669"/>
    <property type="project" value="InterPro"/>
</dbReference>
<dbReference type="Gene3D" id="3.40.50.300">
    <property type="entry name" value="P-loop containing nucleotide triphosphate hydrolases"/>
    <property type="match status" value="1"/>
</dbReference>
<feature type="domain" description="ATPase AAA-3" evidence="1">
    <location>
        <begin position="36"/>
        <end position="166"/>
    </location>
</feature>
<accession>A0A9D0ZU52</accession>
<feature type="domain" description="ChlI/MoxR AAA lid" evidence="2">
    <location>
        <begin position="229"/>
        <end position="300"/>
    </location>
</feature>
<dbReference type="PIRSF" id="PIRSF002849">
    <property type="entry name" value="AAA_ATPase_chaperone_MoxR_prd"/>
    <property type="match status" value="1"/>
</dbReference>
<evidence type="ECO:0000259" key="2">
    <source>
        <dbReference type="Pfam" id="PF17863"/>
    </source>
</evidence>
<dbReference type="InterPro" id="IPR027417">
    <property type="entry name" value="P-loop_NTPase"/>
</dbReference>
<proteinExistence type="predicted"/>
<reference evidence="3" key="1">
    <citation type="submission" date="2020-10" db="EMBL/GenBank/DDBJ databases">
        <authorList>
            <person name="Gilroy R."/>
        </authorList>
    </citation>
    <scope>NUCLEOTIDE SEQUENCE</scope>
    <source>
        <strain evidence="3">ChiSjej3B21-11622</strain>
    </source>
</reference>
<dbReference type="AlphaFoldDB" id="A0A9D0ZU52"/>
<dbReference type="Pfam" id="PF17863">
    <property type="entry name" value="AAA_lid_2"/>
    <property type="match status" value="1"/>
</dbReference>
<comment type="caution">
    <text evidence="3">The sequence shown here is derived from an EMBL/GenBank/DDBJ whole genome shotgun (WGS) entry which is preliminary data.</text>
</comment>
<reference evidence="3" key="2">
    <citation type="journal article" date="2021" name="PeerJ">
        <title>Extensive microbial diversity within the chicken gut microbiome revealed by metagenomics and culture.</title>
        <authorList>
            <person name="Gilroy R."/>
            <person name="Ravi A."/>
            <person name="Getino M."/>
            <person name="Pursley I."/>
            <person name="Horton D.L."/>
            <person name="Alikhan N.F."/>
            <person name="Baker D."/>
            <person name="Gharbi K."/>
            <person name="Hall N."/>
            <person name="Watson M."/>
            <person name="Adriaenssens E.M."/>
            <person name="Foster-Nyarko E."/>
            <person name="Jarju S."/>
            <person name="Secka A."/>
            <person name="Antonio M."/>
            <person name="Oren A."/>
            <person name="Chaudhuri R.R."/>
            <person name="La Ragione R."/>
            <person name="Hildebrand F."/>
            <person name="Pallen M.J."/>
        </authorList>
    </citation>
    <scope>NUCLEOTIDE SEQUENCE</scope>
    <source>
        <strain evidence="3">ChiSjej3B21-11622</strain>
    </source>
</reference>
<dbReference type="Pfam" id="PF07726">
    <property type="entry name" value="AAA_3"/>
    <property type="match status" value="1"/>
</dbReference>
<dbReference type="PANTHER" id="PTHR42759">
    <property type="entry name" value="MOXR FAMILY PROTEIN"/>
    <property type="match status" value="1"/>
</dbReference>
<evidence type="ECO:0000259" key="1">
    <source>
        <dbReference type="Pfam" id="PF07726"/>
    </source>
</evidence>
<dbReference type="InterPro" id="IPR050764">
    <property type="entry name" value="CbbQ/NirQ/NorQ/GpvN"/>
</dbReference>
<evidence type="ECO:0000313" key="4">
    <source>
        <dbReference type="Proteomes" id="UP000886886"/>
    </source>
</evidence>
<sequence length="315" mass="34550">MNGNKAAAIMAEVKKAVIGKDDCVEKILMAILGGGHVLMDDIPGVGKTTMALAFSRSCSLEENRMQFTPDVMPSDITGFSIYRKDTSEFVYQPGPIMCNLFLADEINRTSPKTQSALLEVMEEGNVTVDGVTREVPKPFIVIATQNPAGSSGTQMLPDSQLDRFMICTSMGYPDVEHEIEIIKNHNGQNPLENIVPVVNGEEILEMQAEVEQVFIHDVLYQYIAHLVAATREHPMLQLGVSPRGTIALTRMAKASAYLNGRNYVVPSDVSDVFKDVVIHRIMMNAKARVNHVTADGIIENILESVPKPVPGKRQG</sequence>
<dbReference type="Gene3D" id="1.10.8.80">
    <property type="entry name" value="Magnesium chelatase subunit I, C-Terminal domain"/>
    <property type="match status" value="1"/>
</dbReference>
<dbReference type="Proteomes" id="UP000886886">
    <property type="component" value="Unassembled WGS sequence"/>
</dbReference>
<dbReference type="InterPro" id="IPR011703">
    <property type="entry name" value="ATPase_AAA-3"/>
</dbReference>
<dbReference type="InterPro" id="IPR041628">
    <property type="entry name" value="ChlI/MoxR_AAA_lid"/>
</dbReference>
<dbReference type="PANTHER" id="PTHR42759:SF5">
    <property type="entry name" value="METHANOL DEHYDROGENASE REGULATOR"/>
    <property type="match status" value="1"/>
</dbReference>
<gene>
    <name evidence="3" type="ORF">IAB26_03625</name>
</gene>
<dbReference type="GO" id="GO:0005524">
    <property type="term" value="F:ATP binding"/>
    <property type="evidence" value="ECO:0007669"/>
    <property type="project" value="InterPro"/>
</dbReference>
<organism evidence="3 4">
    <name type="scientific">Candidatus Limivivens merdigallinarum</name>
    <dbReference type="NCBI Taxonomy" id="2840859"/>
    <lineage>
        <taxon>Bacteria</taxon>
        <taxon>Bacillati</taxon>
        <taxon>Bacillota</taxon>
        <taxon>Clostridia</taxon>
        <taxon>Lachnospirales</taxon>
        <taxon>Lachnospiraceae</taxon>
        <taxon>Lachnospiraceae incertae sedis</taxon>
        <taxon>Candidatus Limivivens</taxon>
    </lineage>
</organism>
<name>A0A9D0ZU52_9FIRM</name>
<evidence type="ECO:0000313" key="3">
    <source>
        <dbReference type="EMBL" id="HIQ95633.1"/>
    </source>
</evidence>